<evidence type="ECO:0000313" key="14">
    <source>
        <dbReference type="EMBL" id="SLM36003.1"/>
    </source>
</evidence>
<organism evidence="14 15">
    <name type="scientific">Lasallia pustulata</name>
    <dbReference type="NCBI Taxonomy" id="136370"/>
    <lineage>
        <taxon>Eukaryota</taxon>
        <taxon>Fungi</taxon>
        <taxon>Dikarya</taxon>
        <taxon>Ascomycota</taxon>
        <taxon>Pezizomycotina</taxon>
        <taxon>Lecanoromycetes</taxon>
        <taxon>OSLEUM clade</taxon>
        <taxon>Umbilicariomycetidae</taxon>
        <taxon>Umbilicariales</taxon>
        <taxon>Umbilicariaceae</taxon>
        <taxon>Lasallia</taxon>
    </lineage>
</organism>
<comment type="similarity">
    <text evidence="2">Belongs to the glycosyl hydrolase 20 family.</text>
</comment>
<feature type="domain" description="Beta-hexosaminidase eukaryotic type N-terminal" evidence="13">
    <location>
        <begin position="336"/>
        <end position="442"/>
    </location>
</feature>
<dbReference type="EC" id="3.2.1.52" evidence="3"/>
<accession>A0A1W5CYP6</accession>
<keyword evidence="6 14" id="KW-0378">Hydrolase</keyword>
<dbReference type="Pfam" id="PF13805">
    <property type="entry name" value="Pil1"/>
    <property type="match status" value="1"/>
</dbReference>
<keyword evidence="5" id="KW-0732">Signal</keyword>
<dbReference type="InterPro" id="IPR027267">
    <property type="entry name" value="AH/BAR_dom_sf"/>
</dbReference>
<dbReference type="GO" id="GO:0016020">
    <property type="term" value="C:membrane"/>
    <property type="evidence" value="ECO:0007669"/>
    <property type="project" value="TreeGrafter"/>
</dbReference>
<comment type="catalytic activity">
    <reaction evidence="1">
        <text>Hydrolysis of terminal non-reducing N-acetyl-D-hexosamine residues in N-acetyl-beta-D-hexosaminides.</text>
        <dbReference type="EC" id="3.2.1.52"/>
    </reaction>
</comment>
<dbReference type="InterPro" id="IPR029018">
    <property type="entry name" value="Hex-like_dom2"/>
</dbReference>
<keyword evidence="8" id="KW-0326">Glycosidase</keyword>
<dbReference type="GO" id="GO:0005975">
    <property type="term" value="P:carbohydrate metabolic process"/>
    <property type="evidence" value="ECO:0007669"/>
    <property type="project" value="InterPro"/>
</dbReference>
<sequence length="852" mass="94034">MASLRGIQQPELSKKLFKIIKSENHAIGAYEAAGRERISIASQLSDWGDATSDDSISDISDKLGVLLSELGEQEDVFAQNLEDYRGVLKQIRNTESSVQPSRDHKAKISDEIQKLKYKEPESTKLVTLEQELVRAEAQNLVAEAQLTNITRQKLKEAYDIHFAATIERAEKQAMLARHGRRLLNLLDDTPVVPGDTRPAFEHAAQARQVLNDAEEDLRDWQPNLEPVRSTAGNMGPNLMPGSATAAGASSAVGYNEGSVQGELPVEGSVTGGGHYTNESQFTGAQPIISGEESLPPGVHYETPDRRAGGGITGLDQSQYTHSEADQSTAGYQSQWDPSAVYKLPARSTDNIVDAAIERTRNTLSAESFVPWKFHPRNADFEPPLNVTRRIIDTIVLTVNPDTFKEAASEESYTLQIPENGSVILNAKSEIGVLRGLTTFVQLFYKHSQADNWKYTPLAPVDIEDFPAFEHRGLNLDISRNYISPDDVIRTLGAMSLQKLNRLHLHASDAQSWPLEIPSLPDLAAKGAYRPDLIWTPNDLLRVQEFGRYQGIEVYLEIDLPGHTASIAEAYPSLIIAYNSQPSWQTYSAEPPSGQLRLNSSAVPPFLHTLLSDLLPRTAPFSPLFHTGGDEINLAAYTLDPHLNTSSPHTLLPLLQSLVTTTHALTRAHHLTPLVWEELLLDLNLTLGPDVIVQTWRSPAALAATVARGHRALFGDCHHWYLDCGVGAWLDPRPANATPLRPPYRDYCSPYKNWRYIYSYDPLALVPDGSRGLVLGGEVHLWGELTDGVGLDGKLWPRAAAAAEVLWRGGGRTVDEGATRRLAEMRERLVGRGVRAEVVQMTWCLMNEGGCRL</sequence>
<dbReference type="InterPro" id="IPR029019">
    <property type="entry name" value="HEX_eukaryotic_N"/>
</dbReference>
<evidence type="ECO:0000256" key="9">
    <source>
        <dbReference type="PIRSR" id="PIRSR625705-1"/>
    </source>
</evidence>
<evidence type="ECO:0000259" key="13">
    <source>
        <dbReference type="Pfam" id="PF14845"/>
    </source>
</evidence>
<evidence type="ECO:0000256" key="8">
    <source>
        <dbReference type="ARBA" id="ARBA00023295"/>
    </source>
</evidence>
<evidence type="ECO:0000256" key="2">
    <source>
        <dbReference type="ARBA" id="ARBA00006285"/>
    </source>
</evidence>
<keyword evidence="4" id="KW-0597">Phosphoprotein</keyword>
<dbReference type="InterPro" id="IPR028245">
    <property type="entry name" value="PIL1/LSP1"/>
</dbReference>
<dbReference type="InterPro" id="IPR025705">
    <property type="entry name" value="Beta_hexosaminidase_sua/sub"/>
</dbReference>
<dbReference type="FunFam" id="1.20.1270.60:FF:000005">
    <property type="entry name" value="Sphingolipid long chain base-responsive pil1"/>
    <property type="match status" value="1"/>
</dbReference>
<dbReference type="PANTHER" id="PTHR22600:SF58">
    <property type="entry name" value="BETA-HEXOSAMINIDASE"/>
    <property type="match status" value="1"/>
</dbReference>
<dbReference type="Gene3D" id="3.30.379.10">
    <property type="entry name" value="Chitobiase/beta-hexosaminidase domain 2-like"/>
    <property type="match status" value="1"/>
</dbReference>
<keyword evidence="10" id="KW-0175">Coiled coil</keyword>
<feature type="domain" description="Glycoside hydrolase family 20 catalytic" evidence="12">
    <location>
        <begin position="468"/>
        <end position="807"/>
    </location>
</feature>
<keyword evidence="7" id="KW-0325">Glycoprotein</keyword>
<dbReference type="SUPFAM" id="SSF51445">
    <property type="entry name" value="(Trans)glycosidases"/>
    <property type="match status" value="1"/>
</dbReference>
<evidence type="ECO:0000256" key="10">
    <source>
        <dbReference type="SAM" id="Coils"/>
    </source>
</evidence>
<evidence type="ECO:0000256" key="3">
    <source>
        <dbReference type="ARBA" id="ARBA00012663"/>
    </source>
</evidence>
<feature type="active site" description="Proton donor" evidence="9">
    <location>
        <position position="630"/>
    </location>
</feature>
<evidence type="ECO:0000313" key="15">
    <source>
        <dbReference type="Proteomes" id="UP000192927"/>
    </source>
</evidence>
<evidence type="ECO:0000256" key="5">
    <source>
        <dbReference type="ARBA" id="ARBA00022729"/>
    </source>
</evidence>
<evidence type="ECO:0000256" key="6">
    <source>
        <dbReference type="ARBA" id="ARBA00022801"/>
    </source>
</evidence>
<dbReference type="Pfam" id="PF00728">
    <property type="entry name" value="Glyco_hydro_20"/>
    <property type="match status" value="1"/>
</dbReference>
<proteinExistence type="inferred from homology"/>
<feature type="coiled-coil region" evidence="10">
    <location>
        <begin position="125"/>
        <end position="152"/>
    </location>
</feature>
<dbReference type="InterPro" id="IPR017853">
    <property type="entry name" value="GH"/>
</dbReference>
<dbReference type="SUPFAM" id="SSF55545">
    <property type="entry name" value="beta-N-acetylhexosaminidase-like domain"/>
    <property type="match status" value="1"/>
</dbReference>
<feature type="region of interest" description="Disordered" evidence="11">
    <location>
        <begin position="287"/>
        <end position="331"/>
    </location>
</feature>
<dbReference type="AlphaFoldDB" id="A0A1W5CYP6"/>
<protein>
    <recommendedName>
        <fullName evidence="3">beta-N-acetylhexosaminidase</fullName>
        <ecNumber evidence="3">3.2.1.52</ecNumber>
    </recommendedName>
</protein>
<keyword evidence="15" id="KW-1185">Reference proteome</keyword>
<dbReference type="GO" id="GO:0016231">
    <property type="term" value="F:beta-N-acetylglucosaminidase activity"/>
    <property type="evidence" value="ECO:0007669"/>
    <property type="project" value="TreeGrafter"/>
</dbReference>
<evidence type="ECO:0000256" key="11">
    <source>
        <dbReference type="SAM" id="MobiDB-lite"/>
    </source>
</evidence>
<dbReference type="Gene3D" id="3.20.20.80">
    <property type="entry name" value="Glycosidases"/>
    <property type="match status" value="1"/>
</dbReference>
<dbReference type="Gene3D" id="1.20.1270.60">
    <property type="entry name" value="Arfaptin homology (AH) domain/BAR domain"/>
    <property type="match status" value="1"/>
</dbReference>
<dbReference type="InterPro" id="IPR015883">
    <property type="entry name" value="Glyco_hydro_20_cat"/>
</dbReference>
<reference evidence="15" key="1">
    <citation type="submission" date="2017-03" db="EMBL/GenBank/DDBJ databases">
        <authorList>
            <person name="Sharma R."/>
            <person name="Thines M."/>
        </authorList>
    </citation>
    <scope>NUCLEOTIDE SEQUENCE [LARGE SCALE GENOMIC DNA]</scope>
</reference>
<feature type="compositionally biased region" description="Polar residues" evidence="11">
    <location>
        <begin position="314"/>
        <end position="331"/>
    </location>
</feature>
<dbReference type="Pfam" id="PF14845">
    <property type="entry name" value="Glycohydro_20b2"/>
    <property type="match status" value="1"/>
</dbReference>
<evidence type="ECO:0000259" key="12">
    <source>
        <dbReference type="Pfam" id="PF00728"/>
    </source>
</evidence>
<dbReference type="FunFam" id="3.20.20.80:FF:000063">
    <property type="entry name" value="Beta-hexosaminidase"/>
    <property type="match status" value="1"/>
</dbReference>
<dbReference type="PANTHER" id="PTHR22600">
    <property type="entry name" value="BETA-HEXOSAMINIDASE"/>
    <property type="match status" value="1"/>
</dbReference>
<dbReference type="EMBL" id="FWEW01000869">
    <property type="protein sequence ID" value="SLM36003.1"/>
    <property type="molecule type" value="Genomic_DNA"/>
</dbReference>
<evidence type="ECO:0000256" key="1">
    <source>
        <dbReference type="ARBA" id="ARBA00001231"/>
    </source>
</evidence>
<dbReference type="PRINTS" id="PR00738">
    <property type="entry name" value="GLHYDRLASE20"/>
</dbReference>
<dbReference type="GO" id="GO:0030203">
    <property type="term" value="P:glycosaminoglycan metabolic process"/>
    <property type="evidence" value="ECO:0007669"/>
    <property type="project" value="TreeGrafter"/>
</dbReference>
<dbReference type="Proteomes" id="UP000192927">
    <property type="component" value="Unassembled WGS sequence"/>
</dbReference>
<evidence type="ECO:0000256" key="4">
    <source>
        <dbReference type="ARBA" id="ARBA00022553"/>
    </source>
</evidence>
<name>A0A1W5CYP6_9LECA</name>
<evidence type="ECO:0000256" key="7">
    <source>
        <dbReference type="ARBA" id="ARBA00023180"/>
    </source>
</evidence>